<comment type="pathway">
    <text evidence="1 8">Amino-acid biosynthesis; L-histidine biosynthesis; L-histidine from 5-phospho-alpha-D-ribose 1-diphosphate: step 8/9.</text>
</comment>
<keyword evidence="4 8" id="KW-0028">Amino-acid biosynthesis</keyword>
<evidence type="ECO:0000256" key="2">
    <source>
        <dbReference type="ARBA" id="ARBA00009152"/>
    </source>
</evidence>
<evidence type="ECO:0000256" key="6">
    <source>
        <dbReference type="ARBA" id="ARBA00023102"/>
    </source>
</evidence>
<evidence type="ECO:0000256" key="3">
    <source>
        <dbReference type="ARBA" id="ARBA00013085"/>
    </source>
</evidence>
<dbReference type="Proteomes" id="UP000044841">
    <property type="component" value="Unassembled WGS sequence"/>
</dbReference>
<keyword evidence="6 8" id="KW-0368">Histidine biosynthesis</keyword>
<dbReference type="GO" id="GO:0004401">
    <property type="term" value="F:histidinol-phosphatase activity"/>
    <property type="evidence" value="ECO:0007669"/>
    <property type="project" value="UniProtKB-UniRule"/>
</dbReference>
<protein>
    <recommendedName>
        <fullName evidence="3 8">Histidinol-phosphatase</fullName>
        <shortName evidence="8">HolPase</shortName>
        <ecNumber evidence="3 8">3.1.3.15</ecNumber>
    </recommendedName>
</protein>
<evidence type="ECO:0000313" key="11">
    <source>
        <dbReference type="Proteomes" id="UP000044841"/>
    </source>
</evidence>
<evidence type="ECO:0000256" key="7">
    <source>
        <dbReference type="ARBA" id="ARBA00049158"/>
    </source>
</evidence>
<evidence type="ECO:0000256" key="8">
    <source>
        <dbReference type="RuleBase" id="RU366003"/>
    </source>
</evidence>
<dbReference type="EC" id="3.1.3.15" evidence="3 8"/>
<dbReference type="Pfam" id="PF02811">
    <property type="entry name" value="PHP"/>
    <property type="match status" value="1"/>
</dbReference>
<dbReference type="InterPro" id="IPR016195">
    <property type="entry name" value="Pol/histidinol_Pase-like"/>
</dbReference>
<comment type="similarity">
    <text evidence="2 8">Belongs to the PHP hydrolase family. HisK subfamily.</text>
</comment>
<feature type="domain" description="PHP" evidence="9">
    <location>
        <begin position="17"/>
        <end position="178"/>
    </location>
</feature>
<dbReference type="EMBL" id="CYGV01001205">
    <property type="protein sequence ID" value="CUA70951.1"/>
    <property type="molecule type" value="Genomic_DNA"/>
</dbReference>
<proteinExistence type="inferred from homology"/>
<dbReference type="GO" id="GO:0000105">
    <property type="term" value="P:L-histidine biosynthetic process"/>
    <property type="evidence" value="ECO:0007669"/>
    <property type="project" value="UniProtKB-UniRule"/>
</dbReference>
<dbReference type="GO" id="GO:0005737">
    <property type="term" value="C:cytoplasm"/>
    <property type="evidence" value="ECO:0007669"/>
    <property type="project" value="TreeGrafter"/>
</dbReference>
<dbReference type="NCBIfam" id="TIGR01856">
    <property type="entry name" value="hisJ_fam"/>
    <property type="match status" value="1"/>
</dbReference>
<dbReference type="UniPathway" id="UPA00031">
    <property type="reaction ID" value="UER00013"/>
</dbReference>
<reference evidence="10 11" key="1">
    <citation type="submission" date="2015-07" db="EMBL/GenBank/DDBJ databases">
        <authorList>
            <person name="Noorani M."/>
        </authorList>
    </citation>
    <scope>NUCLEOTIDE SEQUENCE [LARGE SCALE GENOMIC DNA]</scope>
    <source>
        <strain evidence="10">BBA 69670</strain>
    </source>
</reference>
<keyword evidence="5 8" id="KW-0378">Hydrolase</keyword>
<gene>
    <name evidence="10" type="ORF">RSOLAG22IIIB_09225</name>
</gene>
<evidence type="ECO:0000259" key="9">
    <source>
        <dbReference type="Pfam" id="PF02811"/>
    </source>
</evidence>
<accession>A0A0K6FXG5</accession>
<dbReference type="PANTHER" id="PTHR21039:SF0">
    <property type="entry name" value="HISTIDINOL-PHOSPHATASE"/>
    <property type="match status" value="1"/>
</dbReference>
<evidence type="ECO:0000256" key="5">
    <source>
        <dbReference type="ARBA" id="ARBA00022801"/>
    </source>
</evidence>
<dbReference type="AlphaFoldDB" id="A0A0K6FXG5"/>
<dbReference type="Gene3D" id="3.20.20.140">
    <property type="entry name" value="Metal-dependent hydrolases"/>
    <property type="match status" value="1"/>
</dbReference>
<dbReference type="PANTHER" id="PTHR21039">
    <property type="entry name" value="HISTIDINOL PHOSPHATASE-RELATED"/>
    <property type="match status" value="1"/>
</dbReference>
<dbReference type="InterPro" id="IPR004013">
    <property type="entry name" value="PHP_dom"/>
</dbReference>
<name>A0A0K6FXG5_9AGAM</name>
<dbReference type="InterPro" id="IPR010140">
    <property type="entry name" value="Histidinol_P_phosphatase_HisJ"/>
</dbReference>
<evidence type="ECO:0000256" key="1">
    <source>
        <dbReference type="ARBA" id="ARBA00004970"/>
    </source>
</evidence>
<sequence length="256" mass="28874">MEDLYPEEADLSPPDLMATFDRYIEEAHRLKQLYADQITLLIGLETDYITTNDLSQLEALLERHGEKIEYVVGSVHHCNGIPIDFDRSTFEKAVASFADSQDIQIAELSPSQVQVVFLNEYLDAQFQLMERIHPEVIGHFDLCKLYTPHLSLGPVWDRVERNVRYAVAYGAAFELNTAAFRKGWDCAYPSREIVQLIMSLNGVFVLSDDSHGPAVVGLNYDKLDAYINEMGITGVAQLEKGESPNCAGRFLRPVLE</sequence>
<dbReference type="SUPFAM" id="SSF89550">
    <property type="entry name" value="PHP domain-like"/>
    <property type="match status" value="1"/>
</dbReference>
<evidence type="ECO:0000256" key="4">
    <source>
        <dbReference type="ARBA" id="ARBA00022605"/>
    </source>
</evidence>
<comment type="catalytic activity">
    <reaction evidence="7 8">
        <text>L-histidinol phosphate + H2O = L-histidinol + phosphate</text>
        <dbReference type="Rhea" id="RHEA:14465"/>
        <dbReference type="ChEBI" id="CHEBI:15377"/>
        <dbReference type="ChEBI" id="CHEBI:43474"/>
        <dbReference type="ChEBI" id="CHEBI:57699"/>
        <dbReference type="ChEBI" id="CHEBI:57980"/>
        <dbReference type="EC" id="3.1.3.15"/>
    </reaction>
</comment>
<organism evidence="10 11">
    <name type="scientific">Rhizoctonia solani</name>
    <dbReference type="NCBI Taxonomy" id="456999"/>
    <lineage>
        <taxon>Eukaryota</taxon>
        <taxon>Fungi</taxon>
        <taxon>Dikarya</taxon>
        <taxon>Basidiomycota</taxon>
        <taxon>Agaricomycotina</taxon>
        <taxon>Agaricomycetes</taxon>
        <taxon>Cantharellales</taxon>
        <taxon>Ceratobasidiaceae</taxon>
        <taxon>Rhizoctonia</taxon>
    </lineage>
</organism>
<evidence type="ECO:0000313" key="10">
    <source>
        <dbReference type="EMBL" id="CUA70951.1"/>
    </source>
</evidence>
<keyword evidence="11" id="KW-1185">Reference proteome</keyword>